<reference evidence="2" key="1">
    <citation type="journal article" date="2020" name="Nature">
        <title>Giant virus diversity and host interactions through global metagenomics.</title>
        <authorList>
            <person name="Schulz F."/>
            <person name="Roux S."/>
            <person name="Paez-Espino D."/>
            <person name="Jungbluth S."/>
            <person name="Walsh D.A."/>
            <person name="Denef V.J."/>
            <person name="McMahon K.D."/>
            <person name="Konstantinidis K.T."/>
            <person name="Eloe-Fadrosh E.A."/>
            <person name="Kyrpides N.C."/>
            <person name="Woyke T."/>
        </authorList>
    </citation>
    <scope>NUCLEOTIDE SEQUENCE</scope>
    <source>
        <strain evidence="2">GVMAG-M-3300000115-19</strain>
    </source>
</reference>
<keyword evidence="1" id="KW-1133">Transmembrane helix</keyword>
<evidence type="ECO:0000313" key="2">
    <source>
        <dbReference type="EMBL" id="QHT27916.1"/>
    </source>
</evidence>
<protein>
    <submittedName>
        <fullName evidence="2">Uncharacterized protein</fullName>
    </submittedName>
</protein>
<proteinExistence type="predicted"/>
<feature type="transmembrane region" description="Helical" evidence="1">
    <location>
        <begin position="59"/>
        <end position="77"/>
    </location>
</feature>
<feature type="transmembrane region" description="Helical" evidence="1">
    <location>
        <begin position="158"/>
        <end position="179"/>
    </location>
</feature>
<name>A0A6C0EFG4_9ZZZZ</name>
<accession>A0A6C0EFG4</accession>
<organism evidence="2">
    <name type="scientific">viral metagenome</name>
    <dbReference type="NCBI Taxonomy" id="1070528"/>
    <lineage>
        <taxon>unclassified sequences</taxon>
        <taxon>metagenomes</taxon>
        <taxon>organismal metagenomes</taxon>
    </lineage>
</organism>
<feature type="transmembrane region" description="Helical" evidence="1">
    <location>
        <begin position="200"/>
        <end position="221"/>
    </location>
</feature>
<keyword evidence="1" id="KW-0472">Membrane</keyword>
<dbReference type="AlphaFoldDB" id="A0A6C0EFG4"/>
<feature type="transmembrane region" description="Helical" evidence="1">
    <location>
        <begin position="89"/>
        <end position="110"/>
    </location>
</feature>
<dbReference type="EMBL" id="MN738845">
    <property type="protein sequence ID" value="QHT27916.1"/>
    <property type="molecule type" value="Genomic_DNA"/>
</dbReference>
<keyword evidence="1" id="KW-0812">Transmembrane</keyword>
<feature type="transmembrane region" description="Helical" evidence="1">
    <location>
        <begin position="20"/>
        <end position="39"/>
    </location>
</feature>
<evidence type="ECO:0000256" key="1">
    <source>
        <dbReference type="SAM" id="Phobius"/>
    </source>
</evidence>
<sequence length="239" mass="27442">MNEKTKRNVNKIGYEMKNYFTNILLEVVLLSLVIFSLINNLSRFSNTKTIISITNKQSVFLYGIISIFAILILLYCKQLTILNMSSIKTNLLPIFFVFIPFITALVVLYYNTDSFIRKNEIGYENVDKDSTFVVNTVGNAEYNFSPPPKGLLSKNGRIIIQVFILGLIIFNLTVFIQYFNKNDGRTILDKVISSNENARLSNKVVFFVFVILIVSNISIIYQQYDYTPCKIGLPVSWNF</sequence>